<evidence type="ECO:0000256" key="5">
    <source>
        <dbReference type="ARBA" id="ARBA00023065"/>
    </source>
</evidence>
<name>A0A0C3MCD8_9PORP</name>
<dbReference type="Proteomes" id="UP000031937">
    <property type="component" value="Unassembled WGS sequence"/>
</dbReference>
<evidence type="ECO:0000313" key="15">
    <source>
        <dbReference type="Proteomes" id="UP000031980"/>
    </source>
</evidence>
<keyword evidence="7 8" id="KW-0739">Sodium transport</keyword>
<keyword evidence="5 8" id="KW-0406">Ion transport</keyword>
<accession>A0A0C3MCD8</accession>
<evidence type="ECO:0000259" key="10">
    <source>
        <dbReference type="Pfam" id="PF11973"/>
    </source>
</evidence>
<dbReference type="PANTHER" id="PTHR37839:SF1">
    <property type="entry name" value="NA(+)-TRANSLOCATING NADH-QUINONE REDUCTASE SUBUNIT A"/>
    <property type="match status" value="1"/>
</dbReference>
<organism evidence="12 15">
    <name type="scientific">Sanguibacteroides justesenii</name>
    <dbReference type="NCBI Taxonomy" id="1547597"/>
    <lineage>
        <taxon>Bacteria</taxon>
        <taxon>Pseudomonadati</taxon>
        <taxon>Bacteroidota</taxon>
        <taxon>Bacteroidia</taxon>
        <taxon>Bacteroidales</taxon>
        <taxon>Porphyromonadaceae</taxon>
        <taxon>Sanguibacteroides</taxon>
    </lineage>
</organism>
<comment type="caution">
    <text evidence="12">The sequence shown here is derived from an EMBL/GenBank/DDBJ whole genome shotgun (WGS) entry which is preliminary data.</text>
</comment>
<dbReference type="Pfam" id="PF24836">
    <property type="entry name" value="NQRA_2nd"/>
    <property type="match status" value="1"/>
</dbReference>
<feature type="domain" description="NqrA N-terminal barrel-sandwich hybrid" evidence="9">
    <location>
        <begin position="5"/>
        <end position="98"/>
    </location>
</feature>
<dbReference type="OrthoDB" id="9774536at2"/>
<feature type="domain" description="NqrA second alpha/beta" evidence="11">
    <location>
        <begin position="115"/>
        <end position="260"/>
    </location>
</feature>
<dbReference type="EC" id="7.2.1.1" evidence="8"/>
<evidence type="ECO:0000313" key="14">
    <source>
        <dbReference type="Proteomes" id="UP000031937"/>
    </source>
</evidence>
<keyword evidence="6 8" id="KW-0830">Ubiquinone</keyword>
<evidence type="ECO:0000313" key="13">
    <source>
        <dbReference type="EMBL" id="KIO47244.1"/>
    </source>
</evidence>
<dbReference type="EMBL" id="JPIT01000007">
    <property type="protein sequence ID" value="KIO47244.1"/>
    <property type="molecule type" value="Genomic_DNA"/>
</dbReference>
<dbReference type="Pfam" id="PF05896">
    <property type="entry name" value="NQRA_N"/>
    <property type="match status" value="1"/>
</dbReference>
<dbReference type="Pfam" id="PF11973">
    <property type="entry name" value="NQRA_SLBB"/>
    <property type="match status" value="1"/>
</dbReference>
<dbReference type="NCBIfam" id="NF003761">
    <property type="entry name" value="PRK05352.1-4"/>
    <property type="match status" value="1"/>
</dbReference>
<feature type="domain" description="Na(+)-translocating NADH-quinone reductase subunit A C-terminal" evidence="10">
    <location>
        <begin position="265"/>
        <end position="314"/>
    </location>
</feature>
<keyword evidence="1 8" id="KW-0813">Transport</keyword>
<evidence type="ECO:0000313" key="12">
    <source>
        <dbReference type="EMBL" id="KIO44098.1"/>
    </source>
</evidence>
<evidence type="ECO:0000256" key="8">
    <source>
        <dbReference type="HAMAP-Rule" id="MF_00425"/>
    </source>
</evidence>
<gene>
    <name evidence="8" type="primary">nqrA</name>
    <name evidence="12" type="ORF">BA92_12030</name>
    <name evidence="13" type="ORF">IE90_01220</name>
</gene>
<evidence type="ECO:0000256" key="3">
    <source>
        <dbReference type="ARBA" id="ARBA00023027"/>
    </source>
</evidence>
<dbReference type="HAMAP" id="MF_00425">
    <property type="entry name" value="NqrA"/>
    <property type="match status" value="1"/>
</dbReference>
<evidence type="ECO:0000259" key="11">
    <source>
        <dbReference type="Pfam" id="PF24836"/>
    </source>
</evidence>
<reference evidence="13 14" key="2">
    <citation type="submission" date="2014-07" db="EMBL/GenBank/DDBJ databases">
        <title>Porphyromonadaceae bacterium OUH 334697 = ATCC BAA-2682 = DSM 28341 draft genome.</title>
        <authorList>
            <person name="Sydenham T.V."/>
            <person name="Hasman H."/>
            <person name="Justesen U.S."/>
        </authorList>
    </citation>
    <scope>NUCLEOTIDE SEQUENCE [LARGE SCALE GENOMIC DNA]</scope>
    <source>
        <strain evidence="13 14">OUH 334697</strain>
    </source>
</reference>
<keyword evidence="2 8" id="KW-1278">Translocase</keyword>
<dbReference type="GO" id="GO:0006814">
    <property type="term" value="P:sodium ion transport"/>
    <property type="evidence" value="ECO:0007669"/>
    <property type="project" value="UniProtKB-UniRule"/>
</dbReference>
<dbReference type="PANTHER" id="PTHR37839">
    <property type="entry name" value="NA(+)-TRANSLOCATING NADH-QUINONE REDUCTASE SUBUNIT A"/>
    <property type="match status" value="1"/>
</dbReference>
<evidence type="ECO:0000256" key="7">
    <source>
        <dbReference type="ARBA" id="ARBA00023201"/>
    </source>
</evidence>
<dbReference type="InterPro" id="IPR056148">
    <property type="entry name" value="NQRA_2nd"/>
</dbReference>
<evidence type="ECO:0000256" key="4">
    <source>
        <dbReference type="ARBA" id="ARBA00023053"/>
    </source>
</evidence>
<evidence type="ECO:0000256" key="6">
    <source>
        <dbReference type="ARBA" id="ARBA00023075"/>
    </source>
</evidence>
<dbReference type="InterPro" id="IPR056147">
    <property type="entry name" value="NQRA_N"/>
</dbReference>
<dbReference type="Proteomes" id="UP000031980">
    <property type="component" value="Unassembled WGS sequence"/>
</dbReference>
<comment type="function">
    <text evidence="8">NQR complex catalyzes the reduction of ubiquinone-1 to ubiquinol by two successive reactions, coupled with the transport of Na(+) ions from the cytoplasm to the periplasm. NqrA to NqrE are probably involved in the second step, the conversion of ubisemiquinone to ubiquinol.</text>
</comment>
<keyword evidence="15" id="KW-1185">Reference proteome</keyword>
<keyword evidence="4 8" id="KW-0915">Sodium</keyword>
<dbReference type="NCBIfam" id="TIGR01936">
    <property type="entry name" value="nqrA"/>
    <property type="match status" value="1"/>
</dbReference>
<comment type="catalytic activity">
    <reaction evidence="8">
        <text>a ubiquinone + n Na(+)(in) + NADH + H(+) = a ubiquinol + n Na(+)(out) + NAD(+)</text>
        <dbReference type="Rhea" id="RHEA:47748"/>
        <dbReference type="Rhea" id="RHEA-COMP:9565"/>
        <dbReference type="Rhea" id="RHEA-COMP:9566"/>
        <dbReference type="ChEBI" id="CHEBI:15378"/>
        <dbReference type="ChEBI" id="CHEBI:16389"/>
        <dbReference type="ChEBI" id="CHEBI:17976"/>
        <dbReference type="ChEBI" id="CHEBI:29101"/>
        <dbReference type="ChEBI" id="CHEBI:57540"/>
        <dbReference type="ChEBI" id="CHEBI:57945"/>
        <dbReference type="EC" id="7.2.1.1"/>
    </reaction>
</comment>
<evidence type="ECO:0000256" key="2">
    <source>
        <dbReference type="ARBA" id="ARBA00022967"/>
    </source>
</evidence>
<comment type="subunit">
    <text evidence="8">Composed of six subunits; NqrA, NqrB, NqrC, NqrD, NqrE and NqrF.</text>
</comment>
<keyword evidence="3 8" id="KW-0520">NAD</keyword>
<evidence type="ECO:0000259" key="9">
    <source>
        <dbReference type="Pfam" id="PF05896"/>
    </source>
</evidence>
<dbReference type="EMBL" id="JPIU01000040">
    <property type="protein sequence ID" value="KIO44098.1"/>
    <property type="molecule type" value="Genomic_DNA"/>
</dbReference>
<dbReference type="GO" id="GO:0016655">
    <property type="term" value="F:oxidoreductase activity, acting on NAD(P)H, quinone or similar compound as acceptor"/>
    <property type="evidence" value="ECO:0007669"/>
    <property type="project" value="UniProtKB-UniRule"/>
</dbReference>
<proteinExistence type="inferred from homology"/>
<evidence type="ECO:0000256" key="1">
    <source>
        <dbReference type="ARBA" id="ARBA00022448"/>
    </source>
</evidence>
<dbReference type="AlphaFoldDB" id="A0A0C3MCD8"/>
<dbReference type="RefSeq" id="WP_041502073.1">
    <property type="nucleotide sequence ID" value="NZ_JPIT01000007.1"/>
</dbReference>
<protein>
    <recommendedName>
        <fullName evidence="8">Na(+)-translocating NADH-quinone reductase subunit A</fullName>
        <shortName evidence="8">Na(+)-NQR subunit A</shortName>
        <shortName evidence="8">Na(+)-translocating NQR subunit A</shortName>
        <ecNumber evidence="8">7.2.1.1</ecNumber>
    </recommendedName>
    <alternativeName>
        <fullName evidence="8">NQR complex subunit A</fullName>
    </alternativeName>
    <alternativeName>
        <fullName evidence="8">NQR-1 subunit A</fullName>
    </alternativeName>
</protein>
<dbReference type="InterPro" id="IPR022615">
    <property type="entry name" value="NqrA_C_domain"/>
</dbReference>
<dbReference type="InterPro" id="IPR008703">
    <property type="entry name" value="NqrA"/>
</dbReference>
<sequence>MSKVIKLKKGLDIKLKGEAEKTVASVEGCNLYAVKPTDFRALTPKLMVKAGNEVKAGDVLFSDKYRPEVQFTAPVSGIVDTVNRGERRKLLEIVIKADAEISYKDFGKADVNKLNREEIISKLLESGIWPMIKQRPYDVIANPETTPKAIFISGFDSAPLAPDFEFALQGEEEALQTGIDCLKKLCNKKVYLNLREGTPSHSIFAKLKNVEINYFSGPHPAGNVGIQIHHLDPINKGDIVWVVNIMDVAIIGRLFLTGHFDARKIIALVGSEVKKPAYYKTILGANIGCIVNNKLKNQVHQRIISGNVLTGYKVSPESFLGYYNNMVTVIPEGDEYEFLGWATPGFNKFSMSKTFPSFLFPNKKYALNANYHGEERAFVVTGQYEKVLPMDILPVYLLKAVLAEDLDKMEQLGMYEIAPEDLALCEFVCTSKTPVQQIVEQGIELMMKELS</sequence>
<comment type="similarity">
    <text evidence="8">Belongs to the NqrA family.</text>
</comment>
<reference evidence="12 15" key="1">
    <citation type="submission" date="2014-07" db="EMBL/GenBank/DDBJ databases">
        <title>Porphyromonadaceae bacterium OUH 308042 = ATCC BAA-2681 = DSM 28342 draft genome.</title>
        <authorList>
            <person name="Sydenham T.V."/>
            <person name="Hasman H."/>
            <person name="Justensen U.S."/>
        </authorList>
    </citation>
    <scope>NUCLEOTIDE SEQUENCE [LARGE SCALE GENOMIC DNA]</scope>
    <source>
        <strain evidence="12 15">OUH 308042</strain>
    </source>
</reference>